<dbReference type="InterPro" id="IPR051538">
    <property type="entry name" value="Acyl-CoA_Synth/Transferase"/>
</dbReference>
<evidence type="ECO:0000313" key="7">
    <source>
        <dbReference type="EMBL" id="SEF74562.1"/>
    </source>
</evidence>
<sequence>MIRSPLAPLFDPGSVAVFGASDNPASVGGRVLANIRRAGFGGRLYPVNPKHDRLGDMPCYPDLASTGARVDLAVIATPAQTVPDILRQCGEAGTRHAVILSAGFGEGGGPGAENVAPLKEAAARHGVRFLGPNCVGLVRPWLGLDATFLRSETPPGGLALVSQSGALCSAISDWAEPHGLGFSALVSMGNALNIDFGDVLYFLANDPKTHAILLYVEGIRDAASFISALRHAARLKPVIVLKAGRNVQSSAAAHTHTGALIGDDAVFDAALSRAGAVRARSFGHLFSAAEILAPGKRARGNRLGIITNGGGAGVLAADRAGDLRVDLPAPSRATIEALDKVLPPYWSRSNPLDILGDARPEQFKAAVEAALRDPGFNGVLVMLTPQAMTDATAAAQALVDAIPKRTHKPVLACWMGETAVAEARRLLSSNGIPDFTTPESAVEAFSYLAEHHRNRMLALEVPGPLHDDLPPDTEGARMIIEGALAEGRHMLSDIESKAVLRAFHIPINLTIEAETASEALIAAESVGYPVAIKINSPQIVHKSDIGGVRLNVHTAADVKLAFRDLVETARRERPDATIKGVTVERMAHVEDARELLVGVSRDAVFGPVIVFGAGGTMVEVLRDSAVTLPPLNEVLANRLINRTRVARLLDAFRDRPAVDRKAVIDVLLRVSDMVCELPEITELDINPLVAGPGGVLAVDARIGIARPPARHGPYDHMAIHPYPRHLVQRVHLTDGTPLTIRPIRPEDAQAEAAFVRDLSDEAKRFRFMGSVAELSPEMLAQFTQIDYRREMALVAVIERDGKPEQLGVARYTINPDNTSCEFAIVVSDRFQTRGLGTRLMKALIDAARQHGLSRITGTVLRDNAPMLKLMEELGFSQQRDPEDPDCVIVDLPI</sequence>
<dbReference type="Gene3D" id="3.40.50.261">
    <property type="entry name" value="Succinyl-CoA synthetase domains"/>
    <property type="match status" value="2"/>
</dbReference>
<gene>
    <name evidence="7" type="ORF">SAMN05421751_10474</name>
</gene>
<dbReference type="InterPro" id="IPR000182">
    <property type="entry name" value="GNAT_dom"/>
</dbReference>
<dbReference type="PANTHER" id="PTHR43334">
    <property type="entry name" value="ACETATE--COA LIGASE [ADP-FORMING]"/>
    <property type="match status" value="1"/>
</dbReference>
<keyword evidence="8" id="KW-1185">Reference proteome</keyword>
<evidence type="ECO:0000256" key="4">
    <source>
        <dbReference type="ARBA" id="ARBA00022840"/>
    </source>
</evidence>
<reference evidence="7 8" key="1">
    <citation type="submission" date="2016-10" db="EMBL/GenBank/DDBJ databases">
        <authorList>
            <person name="de Groot N.N."/>
        </authorList>
    </citation>
    <scope>NUCLEOTIDE SEQUENCE [LARGE SCALE GENOMIC DNA]</scope>
    <source>
        <strain evidence="7 8">DSM 23413</strain>
    </source>
</reference>
<dbReference type="InterPro" id="IPR016181">
    <property type="entry name" value="Acyl_CoA_acyltransferase"/>
</dbReference>
<dbReference type="Pfam" id="PF00583">
    <property type="entry name" value="Acetyltransf_1"/>
    <property type="match status" value="1"/>
</dbReference>
<dbReference type="GO" id="GO:0043758">
    <property type="term" value="F:acetate-CoA ligase (ADP-forming) activity"/>
    <property type="evidence" value="ECO:0007669"/>
    <property type="project" value="InterPro"/>
</dbReference>
<dbReference type="SUPFAM" id="SSF52210">
    <property type="entry name" value="Succinyl-CoA synthetase domains"/>
    <property type="match status" value="2"/>
</dbReference>
<keyword evidence="4" id="KW-0067">ATP-binding</keyword>
<accession>A0A1H5UHR3</accession>
<dbReference type="SMART" id="SM00881">
    <property type="entry name" value="CoA_binding"/>
    <property type="match status" value="1"/>
</dbReference>
<dbReference type="SUPFAM" id="SSF56059">
    <property type="entry name" value="Glutathione synthetase ATP-binding domain-like"/>
    <property type="match status" value="1"/>
</dbReference>
<dbReference type="EMBL" id="FNVD01000004">
    <property type="protein sequence ID" value="SEF74562.1"/>
    <property type="molecule type" value="Genomic_DNA"/>
</dbReference>
<dbReference type="Pfam" id="PF19045">
    <property type="entry name" value="Ligase_CoA_2"/>
    <property type="match status" value="1"/>
</dbReference>
<dbReference type="Gene3D" id="3.30.470.20">
    <property type="entry name" value="ATP-grasp fold, B domain"/>
    <property type="match status" value="1"/>
</dbReference>
<dbReference type="InterPro" id="IPR036291">
    <property type="entry name" value="NAD(P)-bd_dom_sf"/>
</dbReference>
<dbReference type="SUPFAM" id="SSF51735">
    <property type="entry name" value="NAD(P)-binding Rossmann-fold domains"/>
    <property type="match status" value="1"/>
</dbReference>
<dbReference type="GO" id="GO:0006099">
    <property type="term" value="P:tricarboxylic acid cycle"/>
    <property type="evidence" value="ECO:0007669"/>
    <property type="project" value="UniProtKB-KW"/>
</dbReference>
<feature type="domain" description="N-acetyltransferase" evidence="6">
    <location>
        <begin position="738"/>
        <end position="893"/>
    </location>
</feature>
<keyword evidence="1" id="KW-0816">Tricarboxylic acid cycle</keyword>
<dbReference type="CDD" id="cd04301">
    <property type="entry name" value="NAT_SF"/>
    <property type="match status" value="1"/>
</dbReference>
<dbReference type="InterPro" id="IPR043938">
    <property type="entry name" value="Ligase_CoA_dom"/>
</dbReference>
<dbReference type="FunFam" id="3.30.1490.20:FF:000020">
    <property type="entry name" value="Protein lysine acetyltransferase"/>
    <property type="match status" value="1"/>
</dbReference>
<dbReference type="Gene3D" id="3.40.630.30">
    <property type="match status" value="1"/>
</dbReference>
<dbReference type="Proteomes" id="UP000236742">
    <property type="component" value="Unassembled WGS sequence"/>
</dbReference>
<dbReference type="InterPro" id="IPR013815">
    <property type="entry name" value="ATP_grasp_subdomain_1"/>
</dbReference>
<proteinExistence type="inferred from homology"/>
<organism evidence="7 8">
    <name type="scientific">Jhaorihella thermophila</name>
    <dbReference type="NCBI Taxonomy" id="488547"/>
    <lineage>
        <taxon>Bacteria</taxon>
        <taxon>Pseudomonadati</taxon>
        <taxon>Pseudomonadota</taxon>
        <taxon>Alphaproteobacteria</taxon>
        <taxon>Rhodobacterales</taxon>
        <taxon>Paracoccaceae</taxon>
        <taxon>Jhaorihella</taxon>
    </lineage>
</organism>
<dbReference type="Gene3D" id="3.30.1490.20">
    <property type="entry name" value="ATP-grasp fold, A domain"/>
    <property type="match status" value="1"/>
</dbReference>
<dbReference type="OrthoDB" id="9807426at2"/>
<dbReference type="PROSITE" id="PS51186">
    <property type="entry name" value="GNAT"/>
    <property type="match status" value="1"/>
</dbReference>
<dbReference type="PANTHER" id="PTHR43334:SF1">
    <property type="entry name" value="3-HYDROXYPROPIONATE--COA LIGASE [ADP-FORMING]"/>
    <property type="match status" value="1"/>
</dbReference>
<dbReference type="InterPro" id="IPR032875">
    <property type="entry name" value="Succ_CoA_lig_flav_dom"/>
</dbReference>
<evidence type="ECO:0000259" key="6">
    <source>
        <dbReference type="PROSITE" id="PS51186"/>
    </source>
</evidence>
<dbReference type="Gene3D" id="3.40.50.720">
    <property type="entry name" value="NAD(P)-binding Rossmann-like Domain"/>
    <property type="match status" value="1"/>
</dbReference>
<evidence type="ECO:0000313" key="8">
    <source>
        <dbReference type="Proteomes" id="UP000236742"/>
    </source>
</evidence>
<dbReference type="Pfam" id="PF13607">
    <property type="entry name" value="Succ_CoA_lig"/>
    <property type="match status" value="1"/>
</dbReference>
<dbReference type="Pfam" id="PF13549">
    <property type="entry name" value="ATP-grasp_5"/>
    <property type="match status" value="1"/>
</dbReference>
<evidence type="ECO:0000256" key="1">
    <source>
        <dbReference type="ARBA" id="ARBA00022532"/>
    </source>
</evidence>
<name>A0A1H5UHR3_9RHOB</name>
<keyword evidence="3" id="KW-0547">Nucleotide-binding</keyword>
<keyword evidence="2" id="KW-0436">Ligase</keyword>
<comment type="similarity">
    <text evidence="5">In the N-terminal section; belongs to the acetate CoA ligase alpha subunit family.</text>
</comment>
<dbReference type="GO" id="GO:0016747">
    <property type="term" value="F:acyltransferase activity, transferring groups other than amino-acyl groups"/>
    <property type="evidence" value="ECO:0007669"/>
    <property type="project" value="InterPro"/>
</dbReference>
<dbReference type="AlphaFoldDB" id="A0A1H5UHR3"/>
<dbReference type="GO" id="GO:0005524">
    <property type="term" value="F:ATP binding"/>
    <property type="evidence" value="ECO:0007669"/>
    <property type="project" value="UniProtKB-KW"/>
</dbReference>
<evidence type="ECO:0000256" key="3">
    <source>
        <dbReference type="ARBA" id="ARBA00022741"/>
    </source>
</evidence>
<dbReference type="RefSeq" id="WP_104007454.1">
    <property type="nucleotide sequence ID" value="NZ_FNVD01000004.1"/>
</dbReference>
<evidence type="ECO:0000256" key="5">
    <source>
        <dbReference type="ARBA" id="ARBA00060888"/>
    </source>
</evidence>
<keyword evidence="7" id="KW-0808">Transferase</keyword>
<evidence type="ECO:0000256" key="2">
    <source>
        <dbReference type="ARBA" id="ARBA00022598"/>
    </source>
</evidence>
<protein>
    <submittedName>
        <fullName evidence="7">Acetyltransferase</fullName>
    </submittedName>
</protein>
<dbReference type="InterPro" id="IPR016102">
    <property type="entry name" value="Succinyl-CoA_synth-like"/>
</dbReference>
<dbReference type="SUPFAM" id="SSF55729">
    <property type="entry name" value="Acyl-CoA N-acyltransferases (Nat)"/>
    <property type="match status" value="1"/>
</dbReference>
<dbReference type="Pfam" id="PF13380">
    <property type="entry name" value="CoA_binding_2"/>
    <property type="match status" value="1"/>
</dbReference>
<dbReference type="InterPro" id="IPR003781">
    <property type="entry name" value="CoA-bd"/>
</dbReference>